<dbReference type="GO" id="GO:0044208">
    <property type="term" value="P:'de novo' AMP biosynthetic process"/>
    <property type="evidence" value="ECO:0007669"/>
    <property type="project" value="TreeGrafter"/>
</dbReference>
<dbReference type="InterPro" id="IPR022761">
    <property type="entry name" value="Fumarate_lyase_N"/>
</dbReference>
<feature type="domain" description="Fumarate lyase N-terminal" evidence="2">
    <location>
        <begin position="42"/>
        <end position="145"/>
    </location>
</feature>
<dbReference type="InterPro" id="IPR024083">
    <property type="entry name" value="Fumarase/histidase_N"/>
</dbReference>
<dbReference type="EMBL" id="BARV01032716">
    <property type="protein sequence ID" value="GAI37172.1"/>
    <property type="molecule type" value="Genomic_DNA"/>
</dbReference>
<dbReference type="Pfam" id="PF00206">
    <property type="entry name" value="Lyase_1"/>
    <property type="match status" value="1"/>
</dbReference>
<dbReference type="InterPro" id="IPR000362">
    <property type="entry name" value="Fumarate_lyase_fam"/>
</dbReference>
<dbReference type="GO" id="GO:0070626">
    <property type="term" value="F:(S)-2-(5-amino-1-(5-phospho-D-ribosyl)imidazole-4-carboxamido) succinate lyase (fumarate-forming) activity"/>
    <property type="evidence" value="ECO:0007669"/>
    <property type="project" value="TreeGrafter"/>
</dbReference>
<keyword evidence="1" id="KW-0456">Lyase</keyword>
<dbReference type="SUPFAM" id="SSF48557">
    <property type="entry name" value="L-aspartase-like"/>
    <property type="match status" value="1"/>
</dbReference>
<dbReference type="GO" id="GO:0005829">
    <property type="term" value="C:cytosol"/>
    <property type="evidence" value="ECO:0007669"/>
    <property type="project" value="TreeGrafter"/>
</dbReference>
<name>X1MZK0_9ZZZZ</name>
<accession>X1MZK0</accession>
<dbReference type="InterPro" id="IPR008948">
    <property type="entry name" value="L-Aspartase-like"/>
</dbReference>
<feature type="non-terminal residue" evidence="3">
    <location>
        <position position="1"/>
    </location>
</feature>
<gene>
    <name evidence="3" type="ORF">S06H3_51545</name>
</gene>
<dbReference type="PANTHER" id="PTHR43172">
    <property type="entry name" value="ADENYLOSUCCINATE LYASE"/>
    <property type="match status" value="1"/>
</dbReference>
<evidence type="ECO:0000259" key="2">
    <source>
        <dbReference type="Pfam" id="PF00206"/>
    </source>
</evidence>
<evidence type="ECO:0000313" key="3">
    <source>
        <dbReference type="EMBL" id="GAI37172.1"/>
    </source>
</evidence>
<comment type="caution">
    <text evidence="3">The sequence shown here is derived from an EMBL/GenBank/DDBJ whole genome shotgun (WGS) entry which is preliminary data.</text>
</comment>
<reference evidence="3" key="1">
    <citation type="journal article" date="2014" name="Front. Microbiol.">
        <title>High frequency of phylogenetically diverse reductive dehalogenase-homologous genes in deep subseafloor sedimentary metagenomes.</title>
        <authorList>
            <person name="Kawai M."/>
            <person name="Futagami T."/>
            <person name="Toyoda A."/>
            <person name="Takaki Y."/>
            <person name="Nishi S."/>
            <person name="Hori S."/>
            <person name="Arai W."/>
            <person name="Tsubouchi T."/>
            <person name="Morono Y."/>
            <person name="Uchiyama I."/>
            <person name="Ito T."/>
            <person name="Fujiyama A."/>
            <person name="Inagaki F."/>
            <person name="Takami H."/>
        </authorList>
    </citation>
    <scope>NUCLEOTIDE SEQUENCE</scope>
    <source>
        <strain evidence="3">Expedition CK06-06</strain>
    </source>
</reference>
<organism evidence="3">
    <name type="scientific">marine sediment metagenome</name>
    <dbReference type="NCBI Taxonomy" id="412755"/>
    <lineage>
        <taxon>unclassified sequences</taxon>
        <taxon>metagenomes</taxon>
        <taxon>ecological metagenomes</taxon>
    </lineage>
</organism>
<proteinExistence type="predicted"/>
<dbReference type="GO" id="GO:0004018">
    <property type="term" value="F:N6-(1,2-dicarboxyethyl)AMP AMP-lyase (fumarate-forming) activity"/>
    <property type="evidence" value="ECO:0007669"/>
    <property type="project" value="TreeGrafter"/>
</dbReference>
<dbReference type="PANTHER" id="PTHR43172:SF1">
    <property type="entry name" value="ADENYLOSUCCINATE LYASE"/>
    <property type="match status" value="1"/>
</dbReference>
<protein>
    <recommendedName>
        <fullName evidence="2">Fumarate lyase N-terminal domain-containing protein</fullName>
    </recommendedName>
</protein>
<dbReference type="Gene3D" id="1.10.275.10">
    <property type="entry name" value="Fumarase/aspartase (N-terminal domain)"/>
    <property type="match status" value="1"/>
</dbReference>
<dbReference type="Gene3D" id="1.20.200.10">
    <property type="entry name" value="Fumarase/aspartase (Central domain)"/>
    <property type="match status" value="1"/>
</dbReference>
<dbReference type="AlphaFoldDB" id="X1MZK0"/>
<evidence type="ECO:0000256" key="1">
    <source>
        <dbReference type="ARBA" id="ARBA00023239"/>
    </source>
</evidence>
<dbReference type="PRINTS" id="PR00149">
    <property type="entry name" value="FUMRATELYASE"/>
</dbReference>
<sequence length="183" mass="20452">QSKYDLVTQKELVDLKSKMGPEHVDLKRAHEIEKEIGHDLMAEIKAYAEQCPTGGGKIHLGATSMDIEDNADVLRMKAAFDIILTRLVNCLDSLSKRITKYKNLACIGWTHLQPAVPTTLGYRFANYAQDITLDIYNVENLLENFMRGRGIKGAIGTSASFIKIASVPANDPYFSRFRFIITG</sequence>